<evidence type="ECO:0000256" key="8">
    <source>
        <dbReference type="ARBA" id="ARBA00022679"/>
    </source>
</evidence>
<organism evidence="24 25">
    <name type="scientific">Rhynchospora pubera</name>
    <dbReference type="NCBI Taxonomy" id="906938"/>
    <lineage>
        <taxon>Eukaryota</taxon>
        <taxon>Viridiplantae</taxon>
        <taxon>Streptophyta</taxon>
        <taxon>Embryophyta</taxon>
        <taxon>Tracheophyta</taxon>
        <taxon>Spermatophyta</taxon>
        <taxon>Magnoliopsida</taxon>
        <taxon>Liliopsida</taxon>
        <taxon>Poales</taxon>
        <taxon>Cyperaceae</taxon>
        <taxon>Cyperoideae</taxon>
        <taxon>Rhynchosporeae</taxon>
        <taxon>Rhynchospora</taxon>
    </lineage>
</organism>
<evidence type="ECO:0000256" key="21">
    <source>
        <dbReference type="PROSITE-ProRule" id="PRU10141"/>
    </source>
</evidence>
<evidence type="ECO:0000256" key="12">
    <source>
        <dbReference type="ARBA" id="ARBA00022777"/>
    </source>
</evidence>
<feature type="compositionally biased region" description="Polar residues" evidence="22">
    <location>
        <begin position="18"/>
        <end position="36"/>
    </location>
</feature>
<comment type="catalytic activity">
    <reaction evidence="20">
        <text>L-seryl-[protein] + ATP = O-phospho-L-seryl-[protein] + ADP + H(+)</text>
        <dbReference type="Rhea" id="RHEA:17989"/>
        <dbReference type="Rhea" id="RHEA-COMP:9863"/>
        <dbReference type="Rhea" id="RHEA-COMP:11604"/>
        <dbReference type="ChEBI" id="CHEBI:15378"/>
        <dbReference type="ChEBI" id="CHEBI:29999"/>
        <dbReference type="ChEBI" id="CHEBI:30616"/>
        <dbReference type="ChEBI" id="CHEBI:83421"/>
        <dbReference type="ChEBI" id="CHEBI:456216"/>
        <dbReference type="EC" id="2.7.11.1"/>
    </reaction>
</comment>
<dbReference type="CDD" id="cd14066">
    <property type="entry name" value="STKc_IRAK"/>
    <property type="match status" value="1"/>
</dbReference>
<dbReference type="InterPro" id="IPR017441">
    <property type="entry name" value="Protein_kinase_ATP_BS"/>
</dbReference>
<dbReference type="GO" id="GO:0005524">
    <property type="term" value="F:ATP binding"/>
    <property type="evidence" value="ECO:0007669"/>
    <property type="project" value="UniProtKB-UniRule"/>
</dbReference>
<dbReference type="FunFam" id="1.10.510.10:FF:000032">
    <property type="entry name" value="Serine/threonine-protein kinase PBS1"/>
    <property type="match status" value="1"/>
</dbReference>
<keyword evidence="9" id="KW-0812">Transmembrane</keyword>
<feature type="region of interest" description="Disordered" evidence="22">
    <location>
        <begin position="7"/>
        <end position="45"/>
    </location>
</feature>
<evidence type="ECO:0000256" key="2">
    <source>
        <dbReference type="ARBA" id="ARBA00004479"/>
    </source>
</evidence>
<evidence type="ECO:0000256" key="16">
    <source>
        <dbReference type="ARBA" id="ARBA00023157"/>
    </source>
</evidence>
<dbReference type="SMART" id="SM00220">
    <property type="entry name" value="S_TKc"/>
    <property type="match status" value="1"/>
</dbReference>
<feature type="compositionally biased region" description="Basic and acidic residues" evidence="22">
    <location>
        <begin position="363"/>
        <end position="373"/>
    </location>
</feature>
<evidence type="ECO:0000256" key="19">
    <source>
        <dbReference type="ARBA" id="ARBA00047899"/>
    </source>
</evidence>
<dbReference type="SUPFAM" id="SSF56112">
    <property type="entry name" value="Protein kinase-like (PK-like)"/>
    <property type="match status" value="1"/>
</dbReference>
<dbReference type="GO" id="GO:0005886">
    <property type="term" value="C:plasma membrane"/>
    <property type="evidence" value="ECO:0007669"/>
    <property type="project" value="UniProtKB-SubCell"/>
</dbReference>
<keyword evidence="10" id="KW-0732">Signal</keyword>
<dbReference type="Pfam" id="PF00069">
    <property type="entry name" value="Pkinase"/>
    <property type="match status" value="1"/>
</dbReference>
<dbReference type="FunFam" id="3.30.200.20:FF:000059">
    <property type="entry name" value="S-receptor-like serine/threonine-protein kinase"/>
    <property type="match status" value="1"/>
</dbReference>
<sequence length="373" mass="41300">MKCFSCFSSSKKKDERNAATTSAGTNTDGSSSTYASALSGPPENPVENSPLLKQFSYQELVVATNNFRDVIGEGGFGIVYKGILERTRQEIAVKKLKVNLMGEQGKNEFNAEVMFLGRLYHRNLINLIGSCAYGEQRLIVYEFMPQGSLKDHLFDLKPGQQPLDWYTRMIIAFGVAEGLEYLHVKVEPAVIFRDLKPSNILLDENFNPKLSDFGLARLGPEGDETHVTTQVRGTHGYHAPEYLATGRLKVKSDVYTFGVVLLELISGKRAIDHVKEANDPNLVTWGKRIFKDKSNHLQLIDPLLKDNFSPHGFIGAVALAEACLAEDVSARPIMTDVVMALGPLAVRPNQNRSSMRLPPLPDEMNKPEDASTS</sequence>
<dbReference type="InterPro" id="IPR011009">
    <property type="entry name" value="Kinase-like_dom_sf"/>
</dbReference>
<dbReference type="PANTHER" id="PTHR47985">
    <property type="entry name" value="OS07G0668900 PROTEIN"/>
    <property type="match status" value="1"/>
</dbReference>
<evidence type="ECO:0000256" key="3">
    <source>
        <dbReference type="ARBA" id="ARBA00008684"/>
    </source>
</evidence>
<keyword evidence="6" id="KW-0723">Serine/threonine-protein kinase</keyword>
<feature type="region of interest" description="Disordered" evidence="22">
    <location>
        <begin position="350"/>
        <end position="373"/>
    </location>
</feature>
<dbReference type="Gene3D" id="1.10.510.10">
    <property type="entry name" value="Transferase(Phosphotransferase) domain 1"/>
    <property type="match status" value="1"/>
</dbReference>
<evidence type="ECO:0000313" key="24">
    <source>
        <dbReference type="EMBL" id="KAJ4767041.1"/>
    </source>
</evidence>
<keyword evidence="14" id="KW-1133">Transmembrane helix</keyword>
<keyword evidence="5" id="KW-1003">Cell membrane</keyword>
<protein>
    <recommendedName>
        <fullName evidence="4">non-specific serine/threonine protein kinase</fullName>
        <ecNumber evidence="4">2.7.11.1</ecNumber>
    </recommendedName>
</protein>
<keyword evidence="13 21" id="KW-0067">ATP-binding</keyword>
<keyword evidence="7" id="KW-0245">EGF-like domain</keyword>
<dbReference type="EMBL" id="JAMFTS010000004">
    <property type="protein sequence ID" value="KAJ4767041.1"/>
    <property type="molecule type" value="Genomic_DNA"/>
</dbReference>
<evidence type="ECO:0000256" key="18">
    <source>
        <dbReference type="ARBA" id="ARBA00023180"/>
    </source>
</evidence>
<dbReference type="PROSITE" id="PS00107">
    <property type="entry name" value="PROTEIN_KINASE_ATP"/>
    <property type="match status" value="1"/>
</dbReference>
<keyword evidence="16" id="KW-1015">Disulfide bond</keyword>
<evidence type="ECO:0000256" key="9">
    <source>
        <dbReference type="ARBA" id="ARBA00022692"/>
    </source>
</evidence>
<evidence type="ECO:0000256" key="11">
    <source>
        <dbReference type="ARBA" id="ARBA00022741"/>
    </source>
</evidence>
<dbReference type="PANTHER" id="PTHR47985:SF4">
    <property type="entry name" value="SERINE_THREONINE-PROTEIN KINASE PBL27"/>
    <property type="match status" value="1"/>
</dbReference>
<evidence type="ECO:0000256" key="13">
    <source>
        <dbReference type="ARBA" id="ARBA00022840"/>
    </source>
</evidence>
<evidence type="ECO:0000256" key="22">
    <source>
        <dbReference type="SAM" id="MobiDB-lite"/>
    </source>
</evidence>
<reference evidence="24" key="1">
    <citation type="submission" date="2022-08" db="EMBL/GenBank/DDBJ databases">
        <authorList>
            <person name="Marques A."/>
        </authorList>
    </citation>
    <scope>NUCLEOTIDE SEQUENCE</scope>
    <source>
        <strain evidence="24">RhyPub2mFocal</strain>
        <tissue evidence="24">Leaves</tissue>
    </source>
</reference>
<evidence type="ECO:0000256" key="5">
    <source>
        <dbReference type="ARBA" id="ARBA00022475"/>
    </source>
</evidence>
<comment type="subcellular location">
    <subcellularLocation>
        <location evidence="1">Cell membrane</location>
    </subcellularLocation>
    <subcellularLocation>
        <location evidence="2">Membrane</location>
        <topology evidence="2">Single-pass type I membrane protein</topology>
    </subcellularLocation>
</comment>
<feature type="binding site" evidence="21">
    <location>
        <position position="95"/>
    </location>
    <ligand>
        <name>ATP</name>
        <dbReference type="ChEBI" id="CHEBI:30616"/>
    </ligand>
</feature>
<evidence type="ECO:0000256" key="10">
    <source>
        <dbReference type="ARBA" id="ARBA00022729"/>
    </source>
</evidence>
<comment type="similarity">
    <text evidence="3">Belongs to the protein kinase superfamily. Ser/Thr protein kinase family.</text>
</comment>
<keyword evidence="18" id="KW-0325">Glycoprotein</keyword>
<keyword evidence="8" id="KW-0808">Transferase</keyword>
<keyword evidence="11 21" id="KW-0547">Nucleotide-binding</keyword>
<evidence type="ECO:0000256" key="15">
    <source>
        <dbReference type="ARBA" id="ARBA00023136"/>
    </source>
</evidence>
<evidence type="ECO:0000256" key="6">
    <source>
        <dbReference type="ARBA" id="ARBA00022527"/>
    </source>
</evidence>
<evidence type="ECO:0000256" key="7">
    <source>
        <dbReference type="ARBA" id="ARBA00022536"/>
    </source>
</evidence>
<accession>A0AAV8DIY6</accession>
<gene>
    <name evidence="24" type="ORF">LUZ62_077416</name>
</gene>
<evidence type="ECO:0000259" key="23">
    <source>
        <dbReference type="PROSITE" id="PS50011"/>
    </source>
</evidence>
<dbReference type="EC" id="2.7.11.1" evidence="4"/>
<feature type="domain" description="Protein kinase" evidence="23">
    <location>
        <begin position="65"/>
        <end position="345"/>
    </location>
</feature>
<dbReference type="AlphaFoldDB" id="A0AAV8DIY6"/>
<dbReference type="GO" id="GO:0004674">
    <property type="term" value="F:protein serine/threonine kinase activity"/>
    <property type="evidence" value="ECO:0007669"/>
    <property type="project" value="UniProtKB-KW"/>
</dbReference>
<dbReference type="Proteomes" id="UP001140206">
    <property type="component" value="Chromosome 4"/>
</dbReference>
<keyword evidence="12 24" id="KW-0418">Kinase</keyword>
<evidence type="ECO:0000256" key="1">
    <source>
        <dbReference type="ARBA" id="ARBA00004236"/>
    </source>
</evidence>
<evidence type="ECO:0000313" key="25">
    <source>
        <dbReference type="Proteomes" id="UP001140206"/>
    </source>
</evidence>
<dbReference type="PROSITE" id="PS50011">
    <property type="entry name" value="PROTEIN_KINASE_DOM"/>
    <property type="match status" value="1"/>
</dbReference>
<keyword evidence="25" id="KW-1185">Reference proteome</keyword>
<evidence type="ECO:0000256" key="17">
    <source>
        <dbReference type="ARBA" id="ARBA00023170"/>
    </source>
</evidence>
<evidence type="ECO:0000256" key="14">
    <source>
        <dbReference type="ARBA" id="ARBA00022989"/>
    </source>
</evidence>
<proteinExistence type="inferred from homology"/>
<keyword evidence="17" id="KW-0675">Receptor</keyword>
<evidence type="ECO:0000256" key="4">
    <source>
        <dbReference type="ARBA" id="ARBA00012513"/>
    </source>
</evidence>
<dbReference type="InterPro" id="IPR000719">
    <property type="entry name" value="Prot_kinase_dom"/>
</dbReference>
<evidence type="ECO:0000256" key="20">
    <source>
        <dbReference type="ARBA" id="ARBA00048679"/>
    </source>
</evidence>
<name>A0AAV8DIY6_9POAL</name>
<comment type="caution">
    <text evidence="24">The sequence shown here is derived from an EMBL/GenBank/DDBJ whole genome shotgun (WGS) entry which is preliminary data.</text>
</comment>
<comment type="catalytic activity">
    <reaction evidence="19">
        <text>L-threonyl-[protein] + ATP = O-phospho-L-threonyl-[protein] + ADP + H(+)</text>
        <dbReference type="Rhea" id="RHEA:46608"/>
        <dbReference type="Rhea" id="RHEA-COMP:11060"/>
        <dbReference type="Rhea" id="RHEA-COMP:11605"/>
        <dbReference type="ChEBI" id="CHEBI:15378"/>
        <dbReference type="ChEBI" id="CHEBI:30013"/>
        <dbReference type="ChEBI" id="CHEBI:30616"/>
        <dbReference type="ChEBI" id="CHEBI:61977"/>
        <dbReference type="ChEBI" id="CHEBI:456216"/>
        <dbReference type="EC" id="2.7.11.1"/>
    </reaction>
</comment>
<dbReference type="Gene3D" id="3.30.200.20">
    <property type="entry name" value="Phosphorylase Kinase, domain 1"/>
    <property type="match status" value="1"/>
</dbReference>
<keyword evidence="15" id="KW-0472">Membrane</keyword>